<comment type="subcellular location">
    <subcellularLocation>
        <location evidence="1">Cell membrane</location>
        <topology evidence="1">Multi-pass membrane protein</topology>
    </subcellularLocation>
</comment>
<dbReference type="InterPro" id="IPR000522">
    <property type="entry name" value="ABC_transptr_permease_BtuC"/>
</dbReference>
<keyword evidence="6 8" id="KW-1133">Transmembrane helix</keyword>
<reference evidence="9 10" key="1">
    <citation type="journal article" date="2016" name="Genome Announc.">
        <title>Complete Genome Sequences of Aerococcus christensenii CCUG 28831T, Aerococcus sanguinicola CCUG 43001T, Aerococcus urinae CCUG 36881T, Aerococcus urinaeequi CCUG 28094T, Aerococcus urinaehominis CCUG 42038 BT, and Aerococcus viridans CCUG 4311T.</title>
        <authorList>
            <person name="Carkaci D."/>
            <person name="Dargis R."/>
            <person name="Nielsen X.C."/>
            <person name="Skovgaard O."/>
            <person name="Fuursted K."/>
            <person name="Christensen J.J."/>
        </authorList>
    </citation>
    <scope>NUCLEOTIDE SEQUENCE [LARGE SCALE GENOMIC DNA]</scope>
    <source>
        <strain evidence="9 10">CCUG42038B</strain>
    </source>
</reference>
<keyword evidence="7 8" id="KW-0472">Membrane</keyword>
<evidence type="ECO:0000256" key="3">
    <source>
        <dbReference type="ARBA" id="ARBA00022448"/>
    </source>
</evidence>
<keyword evidence="5 8" id="KW-0812">Transmembrane</keyword>
<feature type="transmembrane region" description="Helical" evidence="8">
    <location>
        <begin position="20"/>
        <end position="40"/>
    </location>
</feature>
<gene>
    <name evidence="9" type="ORF">AWM75_01065</name>
</gene>
<evidence type="ECO:0000313" key="10">
    <source>
        <dbReference type="Proteomes" id="UP000062260"/>
    </source>
</evidence>
<dbReference type="STRING" id="128944.AWM75_01065"/>
<evidence type="ECO:0000256" key="1">
    <source>
        <dbReference type="ARBA" id="ARBA00004651"/>
    </source>
</evidence>
<dbReference type="EMBL" id="CP014163">
    <property type="protein sequence ID" value="AMB98668.1"/>
    <property type="molecule type" value="Genomic_DNA"/>
</dbReference>
<feature type="transmembrane region" description="Helical" evidence="8">
    <location>
        <begin position="187"/>
        <end position="207"/>
    </location>
</feature>
<feature type="transmembrane region" description="Helical" evidence="8">
    <location>
        <begin position="144"/>
        <end position="166"/>
    </location>
</feature>
<evidence type="ECO:0000256" key="7">
    <source>
        <dbReference type="ARBA" id="ARBA00023136"/>
    </source>
</evidence>
<dbReference type="PANTHER" id="PTHR30472:SF27">
    <property type="entry name" value="PETROBACTIN IMPORT SYSTEM PERMEASE PROTEIN YCLN"/>
    <property type="match status" value="1"/>
</dbReference>
<name>A0A0X8FJW4_9LACT</name>
<dbReference type="Gene3D" id="1.10.3470.10">
    <property type="entry name" value="ABC transporter involved in vitamin B12 uptake, BtuC"/>
    <property type="match status" value="1"/>
</dbReference>
<dbReference type="KEGG" id="auh:AWM75_01065"/>
<dbReference type="Proteomes" id="UP000062260">
    <property type="component" value="Chromosome"/>
</dbReference>
<dbReference type="CDD" id="cd06550">
    <property type="entry name" value="TM_ABC_iron-siderophores_like"/>
    <property type="match status" value="1"/>
</dbReference>
<dbReference type="AlphaFoldDB" id="A0A0X8FJW4"/>
<dbReference type="OrthoDB" id="9811975at2"/>
<dbReference type="PANTHER" id="PTHR30472">
    <property type="entry name" value="FERRIC ENTEROBACTIN TRANSPORT SYSTEM PERMEASE PROTEIN"/>
    <property type="match status" value="1"/>
</dbReference>
<comment type="similarity">
    <text evidence="2">Belongs to the binding-protein-dependent transport system permease family. FecCD subfamily.</text>
</comment>
<dbReference type="InterPro" id="IPR037294">
    <property type="entry name" value="ABC_BtuC-like"/>
</dbReference>
<feature type="transmembrane region" description="Helical" evidence="8">
    <location>
        <begin position="275"/>
        <end position="297"/>
    </location>
</feature>
<dbReference type="GO" id="GO:0005886">
    <property type="term" value="C:plasma membrane"/>
    <property type="evidence" value="ECO:0007669"/>
    <property type="project" value="UniProtKB-SubCell"/>
</dbReference>
<dbReference type="GO" id="GO:0033214">
    <property type="term" value="P:siderophore-iron import into cell"/>
    <property type="evidence" value="ECO:0007669"/>
    <property type="project" value="TreeGrafter"/>
</dbReference>
<protein>
    <submittedName>
        <fullName evidence="9">Iron ABC transporter permease</fullName>
    </submittedName>
</protein>
<accession>A0A0X8FJW4</accession>
<keyword evidence="3" id="KW-0813">Transport</keyword>
<dbReference type="Pfam" id="PF01032">
    <property type="entry name" value="FecCD"/>
    <property type="match status" value="1"/>
</dbReference>
<evidence type="ECO:0000313" key="9">
    <source>
        <dbReference type="EMBL" id="AMB98668.1"/>
    </source>
</evidence>
<feature type="transmembrane region" description="Helical" evidence="8">
    <location>
        <begin position="227"/>
        <end position="254"/>
    </location>
</feature>
<keyword evidence="10" id="KW-1185">Reference proteome</keyword>
<feature type="transmembrane region" description="Helical" evidence="8">
    <location>
        <begin position="303"/>
        <end position="322"/>
    </location>
</feature>
<proteinExistence type="inferred from homology"/>
<feature type="transmembrane region" description="Helical" evidence="8">
    <location>
        <begin position="117"/>
        <end position="138"/>
    </location>
</feature>
<evidence type="ECO:0000256" key="4">
    <source>
        <dbReference type="ARBA" id="ARBA00022475"/>
    </source>
</evidence>
<feature type="transmembrane region" description="Helical" evidence="8">
    <location>
        <begin position="61"/>
        <end position="81"/>
    </location>
</feature>
<sequence length="329" mass="35235">MVKLLKQTSDSHNKIWTPGLLVTLIVVVALAILSIFTGAYDIMGQADGWQMVFITRLPRTLALLLSGSAMAGAGLVMQLLTQNRFADATTTGTAEWAGLGIIAAWAFIDSPSLITRMLFAAGFAFVGAMVFFSLLQRVKLKSSLIVPIFGTMLGAVVSAISTFLALQFNMSQTLETWFAASFAPVQVGRYEILWGIVAVTLIIYLFADRLTIVGLGKDIATNLGLNYQSILLIGTALVAIIVGLVSAVIGNLPFIGLIIPNIVSMVRGDDVKGNLAWVCLLGMAVITACDIISRTIIQPFEVPVSVILGSFGAFFFILVLFIQRKGGRP</sequence>
<dbReference type="SUPFAM" id="SSF81345">
    <property type="entry name" value="ABC transporter involved in vitamin B12 uptake, BtuC"/>
    <property type="match status" value="1"/>
</dbReference>
<evidence type="ECO:0000256" key="5">
    <source>
        <dbReference type="ARBA" id="ARBA00022692"/>
    </source>
</evidence>
<evidence type="ECO:0000256" key="6">
    <source>
        <dbReference type="ARBA" id="ARBA00022989"/>
    </source>
</evidence>
<evidence type="ECO:0000256" key="2">
    <source>
        <dbReference type="ARBA" id="ARBA00007935"/>
    </source>
</evidence>
<reference evidence="10" key="2">
    <citation type="submission" date="2016-01" db="EMBL/GenBank/DDBJ databases">
        <title>Six Aerococcus type strain genome sequencing and assembly using PacBio and Illumina Hiseq.</title>
        <authorList>
            <person name="Carkaci D."/>
            <person name="Dargis R."/>
            <person name="Nielsen X.C."/>
            <person name="Skovgaard O."/>
            <person name="Fuursted K."/>
            <person name="Christensen J.J."/>
        </authorList>
    </citation>
    <scope>NUCLEOTIDE SEQUENCE [LARGE SCALE GENOMIC DNA]</scope>
    <source>
        <strain evidence="10">CCUG42038B</strain>
    </source>
</reference>
<dbReference type="GO" id="GO:0022857">
    <property type="term" value="F:transmembrane transporter activity"/>
    <property type="evidence" value="ECO:0007669"/>
    <property type="project" value="InterPro"/>
</dbReference>
<organism evidence="9 10">
    <name type="scientific">Aerococcus urinaehominis</name>
    <dbReference type="NCBI Taxonomy" id="128944"/>
    <lineage>
        <taxon>Bacteria</taxon>
        <taxon>Bacillati</taxon>
        <taxon>Bacillota</taxon>
        <taxon>Bacilli</taxon>
        <taxon>Lactobacillales</taxon>
        <taxon>Aerococcaceae</taxon>
        <taxon>Aerococcus</taxon>
    </lineage>
</organism>
<keyword evidence="4" id="KW-1003">Cell membrane</keyword>
<evidence type="ECO:0000256" key="8">
    <source>
        <dbReference type="SAM" id="Phobius"/>
    </source>
</evidence>